<dbReference type="Pfam" id="PF13489">
    <property type="entry name" value="Methyltransf_23"/>
    <property type="match status" value="1"/>
</dbReference>
<dbReference type="CDD" id="cd02440">
    <property type="entry name" value="AdoMet_MTases"/>
    <property type="match status" value="1"/>
</dbReference>
<dbReference type="OrthoDB" id="9801538at2"/>
<evidence type="ECO:0000313" key="6">
    <source>
        <dbReference type="Proteomes" id="UP000009061"/>
    </source>
</evidence>
<keyword evidence="6" id="KW-1185">Reference proteome</keyword>
<keyword evidence="5" id="KW-0830">Ubiquinone</keyword>
<evidence type="ECO:0000256" key="2">
    <source>
        <dbReference type="ARBA" id="ARBA00022679"/>
    </source>
</evidence>
<dbReference type="eggNOG" id="COG2227">
    <property type="taxonomic scope" value="Bacteria"/>
</dbReference>
<organism evidence="5 6">
    <name type="scientific">Wigglesworthia glossinidia endosymbiont of Glossina morsitans morsitans</name>
    <name type="common">Yale colony</name>
    <dbReference type="NCBI Taxonomy" id="1142511"/>
    <lineage>
        <taxon>Bacteria</taxon>
        <taxon>Pseudomonadati</taxon>
        <taxon>Pseudomonadota</taxon>
        <taxon>Gammaproteobacteria</taxon>
        <taxon>Enterobacterales</taxon>
        <taxon>Erwiniaceae</taxon>
        <taxon>Wigglesworthia</taxon>
    </lineage>
</organism>
<dbReference type="PANTHER" id="PTHR43464:SF19">
    <property type="entry name" value="UBIQUINONE BIOSYNTHESIS O-METHYLTRANSFERASE, MITOCHONDRIAL"/>
    <property type="match status" value="1"/>
</dbReference>
<evidence type="ECO:0000256" key="1">
    <source>
        <dbReference type="ARBA" id="ARBA00022603"/>
    </source>
</evidence>
<dbReference type="SUPFAM" id="SSF53335">
    <property type="entry name" value="S-adenosyl-L-methionine-dependent methyltransferases"/>
    <property type="match status" value="1"/>
</dbReference>
<sequence length="233" mass="26732">MFKKINFLKNSNFDDMASKWWDINGISKFLHLMNPLRTQYITNASQGIFEKKILDIGCGAGILSESLCNAGGIVTGLDISSNMIHEARMHAKIKNLNIRYVNENVLAHIKNHIQYYDTIVCMEVLEHTRHPMEIVHICSQLIKPGGDIFFSTISRTLISFFTIIFLAEYLFRFIPIKTHSFAQFITPCELLAWLDNTGLKAQDIIGIKYNPCTRNFYLSPNVNTNYIIHARLL</sequence>
<gene>
    <name evidence="5" type="primary">ubiG</name>
    <name evidence="5" type="ORF">WIGMOR_0316</name>
</gene>
<dbReference type="GO" id="GO:0010420">
    <property type="term" value="F:polyprenyldihydroxybenzoate methyltransferase activity"/>
    <property type="evidence" value="ECO:0007669"/>
    <property type="project" value="InterPro"/>
</dbReference>
<keyword evidence="1 5" id="KW-0489">Methyltransferase</keyword>
<dbReference type="AlphaFoldDB" id="H6Q5V7"/>
<name>H6Q5V7_WIGGL</name>
<dbReference type="HOGENOM" id="CLU_042432_0_0_6"/>
<proteinExistence type="predicted"/>
<evidence type="ECO:0000256" key="4">
    <source>
        <dbReference type="ARBA" id="ARBA00022691"/>
    </source>
</evidence>
<dbReference type="KEGG" id="wgl:WIGMOR_0316"/>
<dbReference type="EMBL" id="CP003315">
    <property type="protein sequence ID" value="AFA41153.1"/>
    <property type="molecule type" value="Genomic_DNA"/>
</dbReference>
<dbReference type="Proteomes" id="UP000009061">
    <property type="component" value="Chromosome"/>
</dbReference>
<protein>
    <submittedName>
        <fullName evidence="5">Bifunctional 3-demethylubiquinone-9 3-methyltransferase/2-octaprenyl-6-hydroxy phenol methylase</fullName>
    </submittedName>
</protein>
<dbReference type="PANTHER" id="PTHR43464">
    <property type="entry name" value="METHYLTRANSFERASE"/>
    <property type="match status" value="1"/>
</dbReference>
<keyword evidence="2 5" id="KW-0808">Transferase</keyword>
<keyword evidence="4" id="KW-0949">S-adenosyl-L-methionine</keyword>
<dbReference type="NCBIfam" id="TIGR01983">
    <property type="entry name" value="UbiG"/>
    <property type="match status" value="1"/>
</dbReference>
<keyword evidence="3" id="KW-0831">Ubiquinone biosynthesis</keyword>
<evidence type="ECO:0000313" key="5">
    <source>
        <dbReference type="EMBL" id="AFA41153.1"/>
    </source>
</evidence>
<dbReference type="InterPro" id="IPR029063">
    <property type="entry name" value="SAM-dependent_MTases_sf"/>
</dbReference>
<evidence type="ECO:0000256" key="3">
    <source>
        <dbReference type="ARBA" id="ARBA00022688"/>
    </source>
</evidence>
<dbReference type="STRING" id="1142511.WIGMOR_0316"/>
<dbReference type="GO" id="GO:0061542">
    <property type="term" value="F:3-demethylubiquinol 3-O-methyltransferase activity"/>
    <property type="evidence" value="ECO:0007669"/>
    <property type="project" value="InterPro"/>
</dbReference>
<dbReference type="Gene3D" id="3.40.50.150">
    <property type="entry name" value="Vaccinia Virus protein VP39"/>
    <property type="match status" value="1"/>
</dbReference>
<dbReference type="GO" id="GO:0032259">
    <property type="term" value="P:methylation"/>
    <property type="evidence" value="ECO:0007669"/>
    <property type="project" value="UniProtKB-KW"/>
</dbReference>
<accession>H6Q5V7</accession>
<reference evidence="5 6" key="1">
    <citation type="journal article" date="2012" name="MBio">
        <title>Insight into the transmission biology and species-specific functional capabilities of tsetse (Diptera: glossinidae) obligate symbiont wigglesworthia.</title>
        <authorList>
            <person name="Rio R.V."/>
            <person name="Symula R.E."/>
            <person name="Wang J."/>
            <person name="Lohs C."/>
            <person name="Wu Y.N."/>
            <person name="Snyder A.K."/>
            <person name="Bjornson R.D."/>
            <person name="Oshima K."/>
            <person name="Biehl B.S."/>
            <person name="Perna N.T."/>
            <person name="Hattori M."/>
            <person name="Aksoy S."/>
        </authorList>
    </citation>
    <scope>NUCLEOTIDE SEQUENCE [LARGE SCALE GENOMIC DNA]</scope>
    <source>
        <strain evidence="5">WGM</strain>
    </source>
</reference>
<dbReference type="RefSeq" id="WP_014354092.1">
    <property type="nucleotide sequence ID" value="NC_016893.1"/>
</dbReference>
<dbReference type="InterPro" id="IPR010233">
    <property type="entry name" value="UbiG_MeTrfase"/>
</dbReference>